<organism evidence="5 6">
    <name type="scientific">Allacma fusca</name>
    <dbReference type="NCBI Taxonomy" id="39272"/>
    <lineage>
        <taxon>Eukaryota</taxon>
        <taxon>Metazoa</taxon>
        <taxon>Ecdysozoa</taxon>
        <taxon>Arthropoda</taxon>
        <taxon>Hexapoda</taxon>
        <taxon>Collembola</taxon>
        <taxon>Symphypleona</taxon>
        <taxon>Sminthuridae</taxon>
        <taxon>Allacma</taxon>
    </lineage>
</organism>
<dbReference type="FunFam" id="1.25.40.420:FF:000001">
    <property type="entry name" value="Kelch-like family member 12"/>
    <property type="match status" value="1"/>
</dbReference>
<evidence type="ECO:0000313" key="6">
    <source>
        <dbReference type="Proteomes" id="UP000708208"/>
    </source>
</evidence>
<dbReference type="SMART" id="SM00612">
    <property type="entry name" value="Kelch"/>
    <property type="match status" value="5"/>
</dbReference>
<dbReference type="GO" id="GO:0003779">
    <property type="term" value="F:actin binding"/>
    <property type="evidence" value="ECO:0007669"/>
    <property type="project" value="UniProtKB-KW"/>
</dbReference>
<dbReference type="PANTHER" id="PTHR24412:SF466">
    <property type="entry name" value="RING CANAL KELCH PROTEIN"/>
    <property type="match status" value="1"/>
</dbReference>
<dbReference type="InterPro" id="IPR000210">
    <property type="entry name" value="BTB/POZ_dom"/>
</dbReference>
<keyword evidence="2" id="KW-0677">Repeat</keyword>
<reference evidence="5" key="1">
    <citation type="submission" date="2021-06" db="EMBL/GenBank/DDBJ databases">
        <authorList>
            <person name="Hodson N. C."/>
            <person name="Mongue J. A."/>
            <person name="Jaron S. K."/>
        </authorList>
    </citation>
    <scope>NUCLEOTIDE SEQUENCE</scope>
</reference>
<dbReference type="SMART" id="SM00875">
    <property type="entry name" value="BACK"/>
    <property type="match status" value="1"/>
</dbReference>
<dbReference type="Pfam" id="PF00651">
    <property type="entry name" value="BTB"/>
    <property type="match status" value="1"/>
</dbReference>
<dbReference type="CDD" id="cd18445">
    <property type="entry name" value="BACK_KLHL2_like"/>
    <property type="match status" value="1"/>
</dbReference>
<dbReference type="PANTHER" id="PTHR24412">
    <property type="entry name" value="KELCH PROTEIN"/>
    <property type="match status" value="1"/>
</dbReference>
<gene>
    <name evidence="5" type="ORF">AFUS01_LOCUS44671</name>
</gene>
<dbReference type="InterPro" id="IPR011705">
    <property type="entry name" value="BACK"/>
</dbReference>
<keyword evidence="3" id="KW-0009">Actin-binding</keyword>
<dbReference type="Pfam" id="PF01344">
    <property type="entry name" value="Kelch_1"/>
    <property type="match status" value="5"/>
</dbReference>
<evidence type="ECO:0000256" key="2">
    <source>
        <dbReference type="ARBA" id="ARBA00022737"/>
    </source>
</evidence>
<sequence length="442" mass="48734">MNSSYTNIPSEHCRYVYTGEISITEETVQVLLPAANLLQLSDVKEACSDFLKLQLHPSNCLGIRAFADLHGCMDLLTSADLFIQFQFAEVVEGEEFLSLTAQQVAILISSDKLTVPSEEKVFECVLSWVNHEQESRKEFVPMLMEHVRLPLLSQEYLVHRVDDEPLLRLSPKCKDFLIEALKFHLLRGEQKATFTSPRTKPRQPVGLPKVLLVVGGQAPKAIRCVESYDFKEERWRLLSDMPTRRCRAGLAVVMGKVYAVGGFNGSLRVKTVDVFDPQTGKWSSAAPMNARRSTLGVSVLNNRIYSVGGFDGSTGLNSAEMFDPQTSEWVNIASMSTRRSSVGVGVVNGKLFAVGGYDGASRQCLSTVECYDQEADVWTTVAEMSARRSGAGVGVLDNLLYAVGGHDGPIVRKSVEVYDCSTNSWKSVADMATCRRNAGKPL</sequence>
<feature type="domain" description="BACK" evidence="4">
    <location>
        <begin position="60"/>
        <end position="162"/>
    </location>
</feature>
<evidence type="ECO:0000256" key="1">
    <source>
        <dbReference type="ARBA" id="ARBA00022441"/>
    </source>
</evidence>
<dbReference type="EMBL" id="CAJVCH010570575">
    <property type="protein sequence ID" value="CAG7835276.1"/>
    <property type="molecule type" value="Genomic_DNA"/>
</dbReference>
<evidence type="ECO:0000259" key="4">
    <source>
        <dbReference type="SMART" id="SM00875"/>
    </source>
</evidence>
<keyword evidence="1" id="KW-0880">Kelch repeat</keyword>
<evidence type="ECO:0000256" key="3">
    <source>
        <dbReference type="ARBA" id="ARBA00023203"/>
    </source>
</evidence>
<keyword evidence="6" id="KW-1185">Reference proteome</keyword>
<protein>
    <recommendedName>
        <fullName evidence="4">BACK domain-containing protein</fullName>
    </recommendedName>
</protein>
<evidence type="ECO:0000313" key="5">
    <source>
        <dbReference type="EMBL" id="CAG7835276.1"/>
    </source>
</evidence>
<dbReference type="AlphaFoldDB" id="A0A8J2Q5X4"/>
<name>A0A8J2Q5X4_9HEXA</name>
<accession>A0A8J2Q5X4</accession>
<comment type="caution">
    <text evidence="5">The sequence shown here is derived from an EMBL/GenBank/DDBJ whole genome shotgun (WGS) entry which is preliminary data.</text>
</comment>
<proteinExistence type="predicted"/>
<dbReference type="Pfam" id="PF07707">
    <property type="entry name" value="BACK"/>
    <property type="match status" value="1"/>
</dbReference>
<dbReference type="OrthoDB" id="45365at2759"/>
<dbReference type="InterPro" id="IPR006652">
    <property type="entry name" value="Kelch_1"/>
</dbReference>
<dbReference type="Proteomes" id="UP000708208">
    <property type="component" value="Unassembled WGS sequence"/>
</dbReference>